<evidence type="ECO:0000313" key="3">
    <source>
        <dbReference type="EMBL" id="OXA59320.1"/>
    </source>
</evidence>
<evidence type="ECO:0000256" key="1">
    <source>
        <dbReference type="SAM" id="MobiDB-lite"/>
    </source>
</evidence>
<keyword evidence="4" id="KW-1185">Reference proteome</keyword>
<reference evidence="3 4" key="1">
    <citation type="submission" date="2015-12" db="EMBL/GenBank/DDBJ databases">
        <title>The genome of Folsomia candida.</title>
        <authorList>
            <person name="Faddeeva A."/>
            <person name="Derks M.F."/>
            <person name="Anvar Y."/>
            <person name="Smit S."/>
            <person name="Van Straalen N."/>
            <person name="Roelofs D."/>
        </authorList>
    </citation>
    <scope>NUCLEOTIDE SEQUENCE [LARGE SCALE GENOMIC DNA]</scope>
    <source>
        <strain evidence="3 4">VU population</strain>
        <tissue evidence="3">Whole body</tissue>
    </source>
</reference>
<evidence type="ECO:0000313" key="4">
    <source>
        <dbReference type="Proteomes" id="UP000198287"/>
    </source>
</evidence>
<evidence type="ECO:0000256" key="2">
    <source>
        <dbReference type="SAM" id="Phobius"/>
    </source>
</evidence>
<sequence length="234" mass="25172">MESISIEIRENERCPAGLEILLNQSKFTVRLNPKGGVGDFEIINAKGEVVIIGQKHLAMISLLENTSRSEVLTLDLSNIAEMKIACPPTDDIAVITNTNMGLFSPNTLEITGGNGQKQYNFKFQRCKGSPPTRKGSTSTTPAPGEGNGKYTFQVVNDGSVTVTELSMSRLSSKVAINLPGQISLTPVQAAVIFGGLAFQIYSIKKQKSLIALLSTGSFLVLIILIIILYVMLAP</sequence>
<proteinExistence type="predicted"/>
<feature type="transmembrane region" description="Helical" evidence="2">
    <location>
        <begin position="178"/>
        <end position="198"/>
    </location>
</feature>
<comment type="caution">
    <text evidence="3">The sequence shown here is derived from an EMBL/GenBank/DDBJ whole genome shotgun (WGS) entry which is preliminary data.</text>
</comment>
<gene>
    <name evidence="3" type="ORF">Fcan01_04347</name>
</gene>
<dbReference type="Proteomes" id="UP000198287">
    <property type="component" value="Unassembled WGS sequence"/>
</dbReference>
<protein>
    <submittedName>
        <fullName evidence="3">Uncharacterized protein</fullName>
    </submittedName>
</protein>
<feature type="region of interest" description="Disordered" evidence="1">
    <location>
        <begin position="126"/>
        <end position="148"/>
    </location>
</feature>
<dbReference type="EMBL" id="LNIX01000002">
    <property type="protein sequence ID" value="OXA59320.1"/>
    <property type="molecule type" value="Genomic_DNA"/>
</dbReference>
<organism evidence="3 4">
    <name type="scientific">Folsomia candida</name>
    <name type="common">Springtail</name>
    <dbReference type="NCBI Taxonomy" id="158441"/>
    <lineage>
        <taxon>Eukaryota</taxon>
        <taxon>Metazoa</taxon>
        <taxon>Ecdysozoa</taxon>
        <taxon>Arthropoda</taxon>
        <taxon>Hexapoda</taxon>
        <taxon>Collembola</taxon>
        <taxon>Entomobryomorpha</taxon>
        <taxon>Isotomoidea</taxon>
        <taxon>Isotomidae</taxon>
        <taxon>Proisotominae</taxon>
        <taxon>Folsomia</taxon>
    </lineage>
</organism>
<dbReference type="AlphaFoldDB" id="A0A226EPW2"/>
<name>A0A226EPW2_FOLCA</name>
<feature type="transmembrane region" description="Helical" evidence="2">
    <location>
        <begin position="210"/>
        <end position="232"/>
    </location>
</feature>
<accession>A0A226EPW2</accession>
<keyword evidence="2" id="KW-1133">Transmembrane helix</keyword>
<keyword evidence="2" id="KW-0472">Membrane</keyword>
<keyword evidence="2" id="KW-0812">Transmembrane</keyword>